<keyword evidence="6" id="KW-1185">Reference proteome</keyword>
<dbReference type="RefSeq" id="WP_353302699.1">
    <property type="nucleotide sequence ID" value="NZ_BAABWN010000005.1"/>
</dbReference>
<evidence type="ECO:0000313" key="5">
    <source>
        <dbReference type="EMBL" id="GAA6168036.1"/>
    </source>
</evidence>
<dbReference type="PROSITE" id="PS50280">
    <property type="entry name" value="SET"/>
    <property type="match status" value="1"/>
</dbReference>
<evidence type="ECO:0000256" key="2">
    <source>
        <dbReference type="ARBA" id="ARBA00022691"/>
    </source>
</evidence>
<evidence type="ECO:0000259" key="3">
    <source>
        <dbReference type="PROSITE" id="PS50280"/>
    </source>
</evidence>
<feature type="domain" description="Post-SET" evidence="4">
    <location>
        <begin position="110"/>
        <end position="126"/>
    </location>
</feature>
<organism evidence="5 6">
    <name type="scientific">Sessilibacter corallicola</name>
    <dbReference type="NCBI Taxonomy" id="2904075"/>
    <lineage>
        <taxon>Bacteria</taxon>
        <taxon>Pseudomonadati</taxon>
        <taxon>Pseudomonadota</taxon>
        <taxon>Gammaproteobacteria</taxon>
        <taxon>Cellvibrionales</taxon>
        <taxon>Cellvibrionaceae</taxon>
        <taxon>Sessilibacter</taxon>
    </lineage>
</organism>
<evidence type="ECO:0008006" key="7">
    <source>
        <dbReference type="Google" id="ProtNLM"/>
    </source>
</evidence>
<proteinExistence type="predicted"/>
<dbReference type="SUPFAM" id="SSF82199">
    <property type="entry name" value="SET domain"/>
    <property type="match status" value="1"/>
</dbReference>
<dbReference type="PANTHER" id="PTHR12350:SF19">
    <property type="entry name" value="SET DOMAIN-CONTAINING PROTEIN"/>
    <property type="match status" value="1"/>
</dbReference>
<dbReference type="InterPro" id="IPR001214">
    <property type="entry name" value="SET_dom"/>
</dbReference>
<keyword evidence="2" id="KW-0949">S-adenosyl-L-methionine</keyword>
<name>A0ABQ0A8R4_9GAMM</name>
<protein>
    <recommendedName>
        <fullName evidence="7">SET domain-containing protein-lysine N-methyltransferase</fullName>
    </recommendedName>
</protein>
<keyword evidence="1" id="KW-0808">Transferase</keyword>
<evidence type="ECO:0000259" key="4">
    <source>
        <dbReference type="PROSITE" id="PS50868"/>
    </source>
</evidence>
<feature type="domain" description="SET" evidence="3">
    <location>
        <begin position="3"/>
        <end position="101"/>
    </location>
</feature>
<dbReference type="Gene3D" id="2.170.270.10">
    <property type="entry name" value="SET domain"/>
    <property type="match status" value="1"/>
</dbReference>
<gene>
    <name evidence="5" type="ORF">NBRC116591_18470</name>
</gene>
<dbReference type="InterPro" id="IPR053201">
    <property type="entry name" value="Flavunoidine_N-MTase"/>
</dbReference>
<dbReference type="PROSITE" id="PS50868">
    <property type="entry name" value="POST_SET"/>
    <property type="match status" value="1"/>
</dbReference>
<dbReference type="InterPro" id="IPR046341">
    <property type="entry name" value="SET_dom_sf"/>
</dbReference>
<dbReference type="Pfam" id="PF00856">
    <property type="entry name" value="SET"/>
    <property type="match status" value="1"/>
</dbReference>
<dbReference type="PANTHER" id="PTHR12350">
    <property type="entry name" value="HISTONE-LYSINE N-METHYLTRANSFERASE-RELATED"/>
    <property type="match status" value="1"/>
</dbReference>
<dbReference type="InterPro" id="IPR003616">
    <property type="entry name" value="Post-SET_dom"/>
</dbReference>
<dbReference type="EMBL" id="BAABWN010000005">
    <property type="protein sequence ID" value="GAA6168036.1"/>
    <property type="molecule type" value="Genomic_DNA"/>
</dbReference>
<sequence>MDIGYKLLQTKEKGEGILATKKFFKGDTVMIGTIEADNIESNHSHASQMGKNRFAVHGGYITKVNHSCNPNCGIKLNDQNAHDFIAIRTIEMGDEITFDYAMRNYCIEYFPDQCCCGADKCRGQITGWKDLPNDIRLKYKGFVAPYLLELD</sequence>
<evidence type="ECO:0000313" key="6">
    <source>
        <dbReference type="Proteomes" id="UP001465153"/>
    </source>
</evidence>
<accession>A0ABQ0A8R4</accession>
<reference evidence="5 6" key="1">
    <citation type="submission" date="2024-04" db="EMBL/GenBank/DDBJ databases">
        <title>Draft genome sequence of Sessilibacter corallicola NBRC 116591.</title>
        <authorList>
            <person name="Miyakawa T."/>
            <person name="Kusuya Y."/>
            <person name="Miura T."/>
        </authorList>
    </citation>
    <scope>NUCLEOTIDE SEQUENCE [LARGE SCALE GENOMIC DNA]</scope>
    <source>
        <strain evidence="5 6">KU-00831-HH</strain>
    </source>
</reference>
<dbReference type="Proteomes" id="UP001465153">
    <property type="component" value="Unassembled WGS sequence"/>
</dbReference>
<evidence type="ECO:0000256" key="1">
    <source>
        <dbReference type="ARBA" id="ARBA00022679"/>
    </source>
</evidence>
<comment type="caution">
    <text evidence="5">The sequence shown here is derived from an EMBL/GenBank/DDBJ whole genome shotgun (WGS) entry which is preliminary data.</text>
</comment>